<evidence type="ECO:0000313" key="2">
    <source>
        <dbReference type="Proteomes" id="UP000828390"/>
    </source>
</evidence>
<dbReference type="AlphaFoldDB" id="A0A9D4S247"/>
<name>A0A9D4S247_DREPO</name>
<reference evidence="1" key="1">
    <citation type="journal article" date="2019" name="bioRxiv">
        <title>The Genome of the Zebra Mussel, Dreissena polymorpha: A Resource for Invasive Species Research.</title>
        <authorList>
            <person name="McCartney M.A."/>
            <person name="Auch B."/>
            <person name="Kono T."/>
            <person name="Mallez S."/>
            <person name="Zhang Y."/>
            <person name="Obille A."/>
            <person name="Becker A."/>
            <person name="Abrahante J.E."/>
            <person name="Garbe J."/>
            <person name="Badalamenti J.P."/>
            <person name="Herman A."/>
            <person name="Mangelson H."/>
            <person name="Liachko I."/>
            <person name="Sullivan S."/>
            <person name="Sone E.D."/>
            <person name="Koren S."/>
            <person name="Silverstein K.A.T."/>
            <person name="Beckman K.B."/>
            <person name="Gohl D.M."/>
        </authorList>
    </citation>
    <scope>NUCLEOTIDE SEQUENCE</scope>
    <source>
        <strain evidence="1">Duluth1</strain>
        <tissue evidence="1">Whole animal</tissue>
    </source>
</reference>
<gene>
    <name evidence="1" type="ORF">DPMN_011055</name>
</gene>
<protein>
    <submittedName>
        <fullName evidence="1">Uncharacterized protein</fullName>
    </submittedName>
</protein>
<sequence length="77" mass="8696">MRMVWEVGPRGRCMYIAWHIADSAQYHRTSLSWLSVSIRSSVCRMMSRSSESGVLYTVGVTACGGSLAYQLQFNENE</sequence>
<proteinExistence type="predicted"/>
<dbReference type="EMBL" id="JAIWYP010000001">
    <property type="protein sequence ID" value="KAH3887042.1"/>
    <property type="molecule type" value="Genomic_DNA"/>
</dbReference>
<organism evidence="1 2">
    <name type="scientific">Dreissena polymorpha</name>
    <name type="common">Zebra mussel</name>
    <name type="synonym">Mytilus polymorpha</name>
    <dbReference type="NCBI Taxonomy" id="45954"/>
    <lineage>
        <taxon>Eukaryota</taxon>
        <taxon>Metazoa</taxon>
        <taxon>Spiralia</taxon>
        <taxon>Lophotrochozoa</taxon>
        <taxon>Mollusca</taxon>
        <taxon>Bivalvia</taxon>
        <taxon>Autobranchia</taxon>
        <taxon>Heteroconchia</taxon>
        <taxon>Euheterodonta</taxon>
        <taxon>Imparidentia</taxon>
        <taxon>Neoheterodontei</taxon>
        <taxon>Myida</taxon>
        <taxon>Dreissenoidea</taxon>
        <taxon>Dreissenidae</taxon>
        <taxon>Dreissena</taxon>
    </lineage>
</organism>
<dbReference type="Proteomes" id="UP000828390">
    <property type="component" value="Unassembled WGS sequence"/>
</dbReference>
<accession>A0A9D4S247</accession>
<evidence type="ECO:0000313" key="1">
    <source>
        <dbReference type="EMBL" id="KAH3887042.1"/>
    </source>
</evidence>
<reference evidence="1" key="2">
    <citation type="submission" date="2020-11" db="EMBL/GenBank/DDBJ databases">
        <authorList>
            <person name="McCartney M.A."/>
            <person name="Auch B."/>
            <person name="Kono T."/>
            <person name="Mallez S."/>
            <person name="Becker A."/>
            <person name="Gohl D.M."/>
            <person name="Silverstein K.A.T."/>
            <person name="Koren S."/>
            <person name="Bechman K.B."/>
            <person name="Herman A."/>
            <person name="Abrahante J.E."/>
            <person name="Garbe J."/>
        </authorList>
    </citation>
    <scope>NUCLEOTIDE SEQUENCE</scope>
    <source>
        <strain evidence="1">Duluth1</strain>
        <tissue evidence="1">Whole animal</tissue>
    </source>
</reference>
<keyword evidence="2" id="KW-1185">Reference proteome</keyword>
<comment type="caution">
    <text evidence="1">The sequence shown here is derived from an EMBL/GenBank/DDBJ whole genome shotgun (WGS) entry which is preliminary data.</text>
</comment>